<gene>
    <name evidence="2" type="ORF">FA13DRAFT_1785900</name>
</gene>
<dbReference type="EMBL" id="QPFP01000003">
    <property type="protein sequence ID" value="TEB38065.1"/>
    <property type="molecule type" value="Genomic_DNA"/>
</dbReference>
<dbReference type="STRING" id="71717.A0A4Y7TV65"/>
<evidence type="ECO:0000313" key="3">
    <source>
        <dbReference type="Proteomes" id="UP000298030"/>
    </source>
</evidence>
<dbReference type="Proteomes" id="UP000298030">
    <property type="component" value="Unassembled WGS sequence"/>
</dbReference>
<keyword evidence="3" id="KW-1185">Reference proteome</keyword>
<sequence length="375" mass="43096">MAGTPPYPRDKDHSWQMVSILVQGVLFEVPVHRLVFFSNDFVSTHFITAAAGAQKTCPPGDNLWAPVVLDVDVEDFQRFMKPCCTPDGKLSLPKDEWLSVLKLITSWKFNSFRKMAIESLTPQLGTVEKIELGHEFYVLSWVVSGYRELIARPAHPTIEEGQKLGFEKVMTLWGIRDSHKAFGFPTIHTADSIIEEKIHASFEYELDALHKLEHPHLTSYDKRLATAAKQERERLRSKALLEEEQERERRLQDADSRKRRRTKERSVSMNSMQKEELLPSIRPTHSLPMRPMRLRQRSTHHDQANGFRYPQLPSDHQSTTEQPPRPPPLIPPRATNILPSPLPVTRIQLALPIPPPPPNNRLPAHHHGLLEHRHP</sequence>
<organism evidence="2 3">
    <name type="scientific">Coprinellus micaceus</name>
    <name type="common">Glistening ink-cap mushroom</name>
    <name type="synonym">Coprinus micaceus</name>
    <dbReference type="NCBI Taxonomy" id="71717"/>
    <lineage>
        <taxon>Eukaryota</taxon>
        <taxon>Fungi</taxon>
        <taxon>Dikarya</taxon>
        <taxon>Basidiomycota</taxon>
        <taxon>Agaricomycotina</taxon>
        <taxon>Agaricomycetes</taxon>
        <taxon>Agaricomycetidae</taxon>
        <taxon>Agaricales</taxon>
        <taxon>Agaricineae</taxon>
        <taxon>Psathyrellaceae</taxon>
        <taxon>Coprinellus</taxon>
    </lineage>
</organism>
<proteinExistence type="predicted"/>
<feature type="region of interest" description="Disordered" evidence="1">
    <location>
        <begin position="352"/>
        <end position="375"/>
    </location>
</feature>
<comment type="caution">
    <text evidence="2">The sequence shown here is derived from an EMBL/GenBank/DDBJ whole genome shotgun (WGS) entry which is preliminary data.</text>
</comment>
<dbReference type="AlphaFoldDB" id="A0A4Y7TV65"/>
<evidence type="ECO:0000256" key="1">
    <source>
        <dbReference type="SAM" id="MobiDB-lite"/>
    </source>
</evidence>
<feature type="compositionally biased region" description="Basic and acidic residues" evidence="1">
    <location>
        <begin position="237"/>
        <end position="256"/>
    </location>
</feature>
<feature type="region of interest" description="Disordered" evidence="1">
    <location>
        <begin position="237"/>
        <end position="339"/>
    </location>
</feature>
<dbReference type="OrthoDB" id="3199068at2759"/>
<evidence type="ECO:0000313" key="2">
    <source>
        <dbReference type="EMBL" id="TEB38065.1"/>
    </source>
</evidence>
<evidence type="ECO:0008006" key="4">
    <source>
        <dbReference type="Google" id="ProtNLM"/>
    </source>
</evidence>
<protein>
    <recommendedName>
        <fullName evidence="4">BTB domain-containing protein</fullName>
    </recommendedName>
</protein>
<name>A0A4Y7TV65_COPMI</name>
<accession>A0A4Y7TV65</accession>
<reference evidence="2 3" key="1">
    <citation type="journal article" date="2019" name="Nat. Ecol. Evol.">
        <title>Megaphylogeny resolves global patterns of mushroom evolution.</title>
        <authorList>
            <person name="Varga T."/>
            <person name="Krizsan K."/>
            <person name="Foldi C."/>
            <person name="Dima B."/>
            <person name="Sanchez-Garcia M."/>
            <person name="Sanchez-Ramirez S."/>
            <person name="Szollosi G.J."/>
            <person name="Szarkandi J.G."/>
            <person name="Papp V."/>
            <person name="Albert L."/>
            <person name="Andreopoulos W."/>
            <person name="Angelini C."/>
            <person name="Antonin V."/>
            <person name="Barry K.W."/>
            <person name="Bougher N.L."/>
            <person name="Buchanan P."/>
            <person name="Buyck B."/>
            <person name="Bense V."/>
            <person name="Catcheside P."/>
            <person name="Chovatia M."/>
            <person name="Cooper J."/>
            <person name="Damon W."/>
            <person name="Desjardin D."/>
            <person name="Finy P."/>
            <person name="Geml J."/>
            <person name="Haridas S."/>
            <person name="Hughes K."/>
            <person name="Justo A."/>
            <person name="Karasinski D."/>
            <person name="Kautmanova I."/>
            <person name="Kiss B."/>
            <person name="Kocsube S."/>
            <person name="Kotiranta H."/>
            <person name="LaButti K.M."/>
            <person name="Lechner B.E."/>
            <person name="Liimatainen K."/>
            <person name="Lipzen A."/>
            <person name="Lukacs Z."/>
            <person name="Mihaltcheva S."/>
            <person name="Morgado L.N."/>
            <person name="Niskanen T."/>
            <person name="Noordeloos M.E."/>
            <person name="Ohm R.A."/>
            <person name="Ortiz-Santana B."/>
            <person name="Ovrebo C."/>
            <person name="Racz N."/>
            <person name="Riley R."/>
            <person name="Savchenko A."/>
            <person name="Shiryaev A."/>
            <person name="Soop K."/>
            <person name="Spirin V."/>
            <person name="Szebenyi C."/>
            <person name="Tomsovsky M."/>
            <person name="Tulloss R.E."/>
            <person name="Uehling J."/>
            <person name="Grigoriev I.V."/>
            <person name="Vagvolgyi C."/>
            <person name="Papp T."/>
            <person name="Martin F.M."/>
            <person name="Miettinen O."/>
            <person name="Hibbett D.S."/>
            <person name="Nagy L.G."/>
        </authorList>
    </citation>
    <scope>NUCLEOTIDE SEQUENCE [LARGE SCALE GENOMIC DNA]</scope>
    <source>
        <strain evidence="2 3">FP101781</strain>
    </source>
</reference>